<evidence type="ECO:0000256" key="3">
    <source>
        <dbReference type="SAM" id="MobiDB-lite"/>
    </source>
</evidence>
<dbReference type="Pfam" id="PF00379">
    <property type="entry name" value="Chitin_bind_4"/>
    <property type="match status" value="1"/>
</dbReference>
<accession>A0AAV2QPL6</accession>
<dbReference type="AlphaFoldDB" id="A0AAV2QPL6"/>
<dbReference type="GO" id="GO:0005615">
    <property type="term" value="C:extracellular space"/>
    <property type="evidence" value="ECO:0007669"/>
    <property type="project" value="TreeGrafter"/>
</dbReference>
<dbReference type="EMBL" id="CAXKWB010008923">
    <property type="protein sequence ID" value="CAL4093047.1"/>
    <property type="molecule type" value="Genomic_DNA"/>
</dbReference>
<dbReference type="InterPro" id="IPR051217">
    <property type="entry name" value="Insect_Cuticle_Struc_Prot"/>
</dbReference>
<feature type="non-terminal residue" evidence="5">
    <location>
        <position position="1"/>
    </location>
</feature>
<comment type="caution">
    <text evidence="5">The sequence shown here is derived from an EMBL/GenBank/DDBJ whole genome shotgun (WGS) entry which is preliminary data.</text>
</comment>
<keyword evidence="6" id="KW-1185">Reference proteome</keyword>
<proteinExistence type="predicted"/>
<keyword evidence="4" id="KW-0732">Signal</keyword>
<gene>
    <name evidence="5" type="ORF">MNOR_LOCUS14708</name>
</gene>
<feature type="compositionally biased region" description="Low complexity" evidence="3">
    <location>
        <begin position="139"/>
        <end position="150"/>
    </location>
</feature>
<reference evidence="5 6" key="1">
    <citation type="submission" date="2024-05" db="EMBL/GenBank/DDBJ databases">
        <authorList>
            <person name="Wallberg A."/>
        </authorList>
    </citation>
    <scope>NUCLEOTIDE SEQUENCE [LARGE SCALE GENOMIC DNA]</scope>
</reference>
<feature type="region of interest" description="Disordered" evidence="3">
    <location>
        <begin position="27"/>
        <end position="58"/>
    </location>
</feature>
<feature type="region of interest" description="Disordered" evidence="3">
    <location>
        <begin position="128"/>
        <end position="170"/>
    </location>
</feature>
<feature type="compositionally biased region" description="Low complexity" evidence="3">
    <location>
        <begin position="43"/>
        <end position="53"/>
    </location>
</feature>
<organism evidence="5 6">
    <name type="scientific">Meganyctiphanes norvegica</name>
    <name type="common">Northern krill</name>
    <name type="synonym">Thysanopoda norvegica</name>
    <dbReference type="NCBI Taxonomy" id="48144"/>
    <lineage>
        <taxon>Eukaryota</taxon>
        <taxon>Metazoa</taxon>
        <taxon>Ecdysozoa</taxon>
        <taxon>Arthropoda</taxon>
        <taxon>Crustacea</taxon>
        <taxon>Multicrustacea</taxon>
        <taxon>Malacostraca</taxon>
        <taxon>Eumalacostraca</taxon>
        <taxon>Eucarida</taxon>
        <taxon>Euphausiacea</taxon>
        <taxon>Euphausiidae</taxon>
        <taxon>Meganyctiphanes</taxon>
    </lineage>
</organism>
<dbReference type="GO" id="GO:0042302">
    <property type="term" value="F:structural constituent of cuticle"/>
    <property type="evidence" value="ECO:0007669"/>
    <property type="project" value="UniProtKB-UniRule"/>
</dbReference>
<keyword evidence="1 2" id="KW-0193">Cuticle</keyword>
<dbReference type="PANTHER" id="PTHR12236:SF79">
    <property type="entry name" value="CUTICULAR PROTEIN 50CB-RELATED"/>
    <property type="match status" value="1"/>
</dbReference>
<name>A0AAV2QPL6_MEGNR</name>
<dbReference type="InterPro" id="IPR000618">
    <property type="entry name" value="Insect_cuticle"/>
</dbReference>
<feature type="signal peptide" evidence="4">
    <location>
        <begin position="1"/>
        <end position="24"/>
    </location>
</feature>
<dbReference type="GO" id="GO:0031012">
    <property type="term" value="C:extracellular matrix"/>
    <property type="evidence" value="ECO:0007669"/>
    <property type="project" value="TreeGrafter"/>
</dbReference>
<evidence type="ECO:0000256" key="1">
    <source>
        <dbReference type="ARBA" id="ARBA00022460"/>
    </source>
</evidence>
<protein>
    <recommendedName>
        <fullName evidence="7">Pro-resilin</fullName>
    </recommendedName>
</protein>
<feature type="chain" id="PRO_5043707759" description="Pro-resilin" evidence="4">
    <location>
        <begin position="25"/>
        <end position="170"/>
    </location>
</feature>
<sequence length="170" mass="19099">QRINNMNIKVCLILLAAVAAIASADERPTYSYSPPQNTYQAPEYSSEESYSASSEEEYGYGPAKYDFDWSVKDEYSGNNFGQEESREGDRTEGSYYVHLPDGRLQKVTYYVDGDSGYVAEVTYEGEAQYHEASEESSESYEAPRSRYSAPESEESYEVVVPAGRYGAPRN</sequence>
<dbReference type="Proteomes" id="UP001497623">
    <property type="component" value="Unassembled WGS sequence"/>
</dbReference>
<evidence type="ECO:0000313" key="6">
    <source>
        <dbReference type="Proteomes" id="UP001497623"/>
    </source>
</evidence>
<evidence type="ECO:0000256" key="2">
    <source>
        <dbReference type="PROSITE-ProRule" id="PRU00497"/>
    </source>
</evidence>
<dbReference type="PANTHER" id="PTHR12236">
    <property type="entry name" value="STRUCTURAL CONTITUENT OF CUTICLE"/>
    <property type="match status" value="1"/>
</dbReference>
<evidence type="ECO:0000313" key="5">
    <source>
        <dbReference type="EMBL" id="CAL4093047.1"/>
    </source>
</evidence>
<feature type="region of interest" description="Disordered" evidence="3">
    <location>
        <begin position="76"/>
        <end position="95"/>
    </location>
</feature>
<feature type="compositionally biased region" description="Polar residues" evidence="3">
    <location>
        <begin position="30"/>
        <end position="40"/>
    </location>
</feature>
<dbReference type="PROSITE" id="PS51155">
    <property type="entry name" value="CHIT_BIND_RR_2"/>
    <property type="match status" value="1"/>
</dbReference>
<evidence type="ECO:0008006" key="7">
    <source>
        <dbReference type="Google" id="ProtNLM"/>
    </source>
</evidence>
<feature type="compositionally biased region" description="Basic and acidic residues" evidence="3">
    <location>
        <begin position="83"/>
        <end position="92"/>
    </location>
</feature>
<evidence type="ECO:0000256" key="4">
    <source>
        <dbReference type="SAM" id="SignalP"/>
    </source>
</evidence>